<organism evidence="3 4">
    <name type="scientific">Stephanodiscus triporus</name>
    <dbReference type="NCBI Taxonomy" id="2934178"/>
    <lineage>
        <taxon>Eukaryota</taxon>
        <taxon>Sar</taxon>
        <taxon>Stramenopiles</taxon>
        <taxon>Ochrophyta</taxon>
        <taxon>Bacillariophyta</taxon>
        <taxon>Coscinodiscophyceae</taxon>
        <taxon>Thalassiosirophycidae</taxon>
        <taxon>Stephanodiscales</taxon>
        <taxon>Stephanodiscaceae</taxon>
        <taxon>Stephanodiscus</taxon>
    </lineage>
</organism>
<evidence type="ECO:0000259" key="2">
    <source>
        <dbReference type="SMART" id="SM00651"/>
    </source>
</evidence>
<evidence type="ECO:0000313" key="3">
    <source>
        <dbReference type="EMBL" id="KAL3762529.1"/>
    </source>
</evidence>
<name>A0ABD3MES7_9STRA</name>
<feature type="compositionally biased region" description="Basic and acidic residues" evidence="1">
    <location>
        <begin position="300"/>
        <end position="309"/>
    </location>
</feature>
<reference evidence="3 4" key="1">
    <citation type="submission" date="2024-10" db="EMBL/GenBank/DDBJ databases">
        <title>Updated reference genomes for cyclostephanoid diatoms.</title>
        <authorList>
            <person name="Roberts W.R."/>
            <person name="Alverson A.J."/>
        </authorList>
    </citation>
    <scope>NUCLEOTIDE SEQUENCE [LARGE SCALE GENOMIC DNA]</scope>
    <source>
        <strain evidence="3 4">AJA276-08</strain>
    </source>
</reference>
<dbReference type="InterPro" id="IPR001163">
    <property type="entry name" value="Sm_dom_euk/arc"/>
</dbReference>
<sequence length="402" mass="45598">MTSLPPVSLSRPSLRCRLESYYSLIAPDAIADQEKWKKNFEIIYNKYGGTVEGETKLATKLAKKYGNQVMLLIAPHHRSMQPQLKGIINNTDDLQASNKHEESHYEIDESRRGSKVLDFTCARFDAIYALDAPMGTVMKENPTVFSGPIAENVKRLDNISKFRVDLPECDPQRLDPTSMHRNISASKKRNESNPNVDVGPKTKKIPMFLSMASQYENKNSGPLSLLYSIVANRQRARVMVRYVDCIRGTLTGYLFAFDKHFNMLLRDVEEVYSGRVSRHSEAVEISSISDDGYKLETRAPSKSKLEAQRRKCYPPDGSGGPGPAVKQRYFHTLLIRGDNVVMVWRAEAERSTHPRTNMSPSRSLYANTDPDKRDQTNSIGTPGSLYYALKRWENQHGQKRNS</sequence>
<keyword evidence="4" id="KW-1185">Reference proteome</keyword>
<feature type="compositionally biased region" description="Polar residues" evidence="1">
    <location>
        <begin position="354"/>
        <end position="366"/>
    </location>
</feature>
<protein>
    <recommendedName>
        <fullName evidence="2">Sm domain-containing protein</fullName>
    </recommendedName>
</protein>
<evidence type="ECO:0000313" key="4">
    <source>
        <dbReference type="Proteomes" id="UP001530315"/>
    </source>
</evidence>
<proteinExistence type="predicted"/>
<dbReference type="PANTHER" id="PTHR21415">
    <property type="entry name" value="U7 SNRNA-ASSOCIATED SM-LIKE PROTEIN LSM11"/>
    <property type="match status" value="1"/>
</dbReference>
<dbReference type="InterPro" id="IPR039267">
    <property type="entry name" value="Lsm11"/>
</dbReference>
<dbReference type="Pfam" id="PF01423">
    <property type="entry name" value="LSM"/>
    <property type="match status" value="1"/>
</dbReference>
<dbReference type="EMBL" id="JALLAZ020001826">
    <property type="protein sequence ID" value="KAL3762529.1"/>
    <property type="molecule type" value="Genomic_DNA"/>
</dbReference>
<dbReference type="Proteomes" id="UP001530315">
    <property type="component" value="Unassembled WGS sequence"/>
</dbReference>
<feature type="region of interest" description="Disordered" evidence="1">
    <location>
        <begin position="350"/>
        <end position="382"/>
    </location>
</feature>
<dbReference type="InterPro" id="IPR010920">
    <property type="entry name" value="LSM_dom_sf"/>
</dbReference>
<dbReference type="Gene3D" id="2.30.30.100">
    <property type="match status" value="1"/>
</dbReference>
<accession>A0ABD3MES7</accession>
<feature type="domain" description="Sm" evidence="2">
    <location>
        <begin position="228"/>
        <end position="345"/>
    </location>
</feature>
<gene>
    <name evidence="3" type="ORF">ACHAW5_008455</name>
</gene>
<comment type="caution">
    <text evidence="3">The sequence shown here is derived from an EMBL/GenBank/DDBJ whole genome shotgun (WGS) entry which is preliminary data.</text>
</comment>
<dbReference type="PANTHER" id="PTHR21415:SF1">
    <property type="entry name" value="U7 SNRNA-ASSOCIATED SM-LIKE PROTEIN LSM11"/>
    <property type="match status" value="1"/>
</dbReference>
<dbReference type="SMART" id="SM00651">
    <property type="entry name" value="Sm"/>
    <property type="match status" value="1"/>
</dbReference>
<dbReference type="AlphaFoldDB" id="A0ABD3MES7"/>
<dbReference type="SUPFAM" id="SSF50182">
    <property type="entry name" value="Sm-like ribonucleoproteins"/>
    <property type="match status" value="1"/>
</dbReference>
<feature type="region of interest" description="Disordered" evidence="1">
    <location>
        <begin position="300"/>
        <end position="323"/>
    </location>
</feature>
<evidence type="ECO:0000256" key="1">
    <source>
        <dbReference type="SAM" id="MobiDB-lite"/>
    </source>
</evidence>